<dbReference type="AlphaFoldDB" id="B3SBW9"/>
<dbReference type="HOGENOM" id="CLU_2052607_0_0_1"/>
<accession>B3SBW9</accession>
<dbReference type="Pfam" id="PF15006">
    <property type="entry name" value="DUF4517"/>
    <property type="match status" value="1"/>
</dbReference>
<dbReference type="Proteomes" id="UP000009022">
    <property type="component" value="Unassembled WGS sequence"/>
</dbReference>
<reference evidence="3 4" key="1">
    <citation type="journal article" date="2008" name="Nature">
        <title>The Trichoplax genome and the nature of placozoans.</title>
        <authorList>
            <person name="Srivastava M."/>
            <person name="Begovic E."/>
            <person name="Chapman J."/>
            <person name="Putnam N.H."/>
            <person name="Hellsten U."/>
            <person name="Kawashima T."/>
            <person name="Kuo A."/>
            <person name="Mitros T."/>
            <person name="Salamov A."/>
            <person name="Carpenter M.L."/>
            <person name="Signorovitch A.Y."/>
            <person name="Moreno M.A."/>
            <person name="Kamm K."/>
            <person name="Grimwood J."/>
            <person name="Schmutz J."/>
            <person name="Shapiro H."/>
            <person name="Grigoriev I.V."/>
            <person name="Buss L.W."/>
            <person name="Schierwater B."/>
            <person name="Dellaporta S.L."/>
            <person name="Rokhsar D.S."/>
        </authorList>
    </citation>
    <scope>NUCLEOTIDE SEQUENCE [LARGE SCALE GENOMIC DNA]</scope>
    <source>
        <strain evidence="3 4">Grell-BS-1999</strain>
    </source>
</reference>
<dbReference type="KEGG" id="tad:TRIADDRAFT_61764"/>
<evidence type="ECO:0000313" key="4">
    <source>
        <dbReference type="Proteomes" id="UP000009022"/>
    </source>
</evidence>
<protein>
    <recommendedName>
        <fullName evidence="2">Adipose-secreted signaling protein</fullName>
    </recommendedName>
</protein>
<dbReference type="OrthoDB" id="6246153at2759"/>
<sequence>MAEDEDILGEHVVIPPMQNIYIKVSHIVYNAAKKCYTIGAELAVIKEGLFREHFIIYKGEKISRSDNVSKLLDNEYLTVIIKAQIMGKGRGTPSLKDGVHKIGVIESDNDSDSSDWKGFD</sequence>
<dbReference type="RefSeq" id="XP_002117771.1">
    <property type="nucleotide sequence ID" value="XM_002117735.1"/>
</dbReference>
<dbReference type="InterPro" id="IPR026794">
    <property type="entry name" value="ADISSP"/>
</dbReference>
<dbReference type="PANTHER" id="PTHR13287:SF2">
    <property type="entry name" value="ADIPOSE-SECRETED SIGNALING PROTEIN"/>
    <property type="match status" value="1"/>
</dbReference>
<name>B3SBW9_TRIAD</name>
<dbReference type="PhylomeDB" id="B3SBW9"/>
<keyword evidence="4" id="KW-1185">Reference proteome</keyword>
<dbReference type="FunCoup" id="B3SBW9">
    <property type="interactions" value="1282"/>
</dbReference>
<organism evidence="3 4">
    <name type="scientific">Trichoplax adhaerens</name>
    <name type="common">Trichoplax reptans</name>
    <dbReference type="NCBI Taxonomy" id="10228"/>
    <lineage>
        <taxon>Eukaryota</taxon>
        <taxon>Metazoa</taxon>
        <taxon>Placozoa</taxon>
        <taxon>Uniplacotomia</taxon>
        <taxon>Trichoplacea</taxon>
        <taxon>Trichoplacidae</taxon>
        <taxon>Trichoplax</taxon>
    </lineage>
</organism>
<proteinExistence type="inferred from homology"/>
<comment type="similarity">
    <text evidence="1">Belongs to the ADISSP family.</text>
</comment>
<evidence type="ECO:0000256" key="2">
    <source>
        <dbReference type="ARBA" id="ARBA00035300"/>
    </source>
</evidence>
<gene>
    <name evidence="3" type="ORF">TRIADDRAFT_61764</name>
</gene>
<dbReference type="PANTHER" id="PTHR13287">
    <property type="entry name" value="ADIPOSE-SECRETED SIGNALING PROTEIN"/>
    <property type="match status" value="1"/>
</dbReference>
<evidence type="ECO:0000313" key="3">
    <source>
        <dbReference type="EMBL" id="EDV19747.1"/>
    </source>
</evidence>
<dbReference type="InParanoid" id="B3SBW9"/>
<evidence type="ECO:0000256" key="1">
    <source>
        <dbReference type="ARBA" id="ARBA00035018"/>
    </source>
</evidence>
<dbReference type="GeneID" id="6758943"/>
<dbReference type="EMBL" id="DS985267">
    <property type="protein sequence ID" value="EDV19747.1"/>
    <property type="molecule type" value="Genomic_DNA"/>
</dbReference>
<dbReference type="CTD" id="6758943"/>